<comment type="caution">
    <text evidence="1">The sequence shown here is derived from an EMBL/GenBank/DDBJ whole genome shotgun (WGS) entry which is preliminary data.</text>
</comment>
<proteinExistence type="predicted"/>
<accession>A0A1J5NXB2</accession>
<name>A0A1J5NXB2_9ZZZZ</name>
<reference evidence="1" key="1">
    <citation type="submission" date="2016-10" db="EMBL/GenBank/DDBJ databases">
        <title>Sequence of Gallionella enrichment culture.</title>
        <authorList>
            <person name="Poehlein A."/>
            <person name="Muehling M."/>
            <person name="Daniel R."/>
        </authorList>
    </citation>
    <scope>NUCLEOTIDE SEQUENCE</scope>
</reference>
<gene>
    <name evidence="1" type="ORF">GALL_550530</name>
</gene>
<dbReference type="AlphaFoldDB" id="A0A1J5NXB2"/>
<dbReference type="EMBL" id="MLJW01009036">
    <property type="protein sequence ID" value="OIQ63406.1"/>
    <property type="molecule type" value="Genomic_DNA"/>
</dbReference>
<protein>
    <submittedName>
        <fullName evidence="1">Uncharacterized protein</fullName>
    </submittedName>
</protein>
<sequence>MGFGQRAAEHGKILGEDKCLAAIDGAPSGDNAVARHFRLFHAEFGRAVFDEHVEFLEAALVEQKLDALPRGQLAAGVLRLNALLAAPQPCAGAPFFKGVQDIFHVFNSRQFRCAF</sequence>
<organism evidence="1">
    <name type="scientific">mine drainage metagenome</name>
    <dbReference type="NCBI Taxonomy" id="410659"/>
    <lineage>
        <taxon>unclassified sequences</taxon>
        <taxon>metagenomes</taxon>
        <taxon>ecological metagenomes</taxon>
    </lineage>
</organism>
<evidence type="ECO:0000313" key="1">
    <source>
        <dbReference type="EMBL" id="OIQ63406.1"/>
    </source>
</evidence>